<comment type="caution">
    <text evidence="2">The sequence shown here is derived from an EMBL/GenBank/DDBJ whole genome shotgun (WGS) entry which is preliminary data.</text>
</comment>
<proteinExistence type="predicted"/>
<dbReference type="AlphaFoldDB" id="A0A1J5PMV1"/>
<name>A0A1J5PMV1_9ZZZZ</name>
<accession>A0A1J5PMV1</accession>
<evidence type="ECO:0000313" key="2">
    <source>
        <dbReference type="EMBL" id="OIQ69095.1"/>
    </source>
</evidence>
<organism evidence="2">
    <name type="scientific">mine drainage metagenome</name>
    <dbReference type="NCBI Taxonomy" id="410659"/>
    <lineage>
        <taxon>unclassified sequences</taxon>
        <taxon>metagenomes</taxon>
        <taxon>ecological metagenomes</taxon>
    </lineage>
</organism>
<dbReference type="EMBL" id="MLJW01004922">
    <property type="protein sequence ID" value="OIQ69095.1"/>
    <property type="molecule type" value="Genomic_DNA"/>
</dbReference>
<sequence length="183" mass="20011">MDGQNRVGRPLQPALVDDFLGAALELGVATLHRIKVQLRRIGPAGHGTGRTAAHADAHTRATQLDQQATRSKGDLVRLAGIDHPQTTGDHDRLVVAALLGLAGCVAGSVFQGEIQRLLVFTEIAQQVRPAKFVVERGPPQRSFQHDLQRTGHVIGLFVHRGQSTLMFGFRCRRIHWTVAPIDF</sequence>
<gene>
    <name evidence="2" type="ORF">GALL_493060</name>
</gene>
<feature type="region of interest" description="Disordered" evidence="1">
    <location>
        <begin position="42"/>
        <end position="70"/>
    </location>
</feature>
<protein>
    <submittedName>
        <fullName evidence="2">Uncharacterized protein</fullName>
    </submittedName>
</protein>
<evidence type="ECO:0000256" key="1">
    <source>
        <dbReference type="SAM" id="MobiDB-lite"/>
    </source>
</evidence>
<reference evidence="2" key="1">
    <citation type="submission" date="2016-10" db="EMBL/GenBank/DDBJ databases">
        <title>Sequence of Gallionella enrichment culture.</title>
        <authorList>
            <person name="Poehlein A."/>
            <person name="Muehling M."/>
            <person name="Daniel R."/>
        </authorList>
    </citation>
    <scope>NUCLEOTIDE SEQUENCE</scope>
</reference>